<dbReference type="Gramene" id="evm.model.03.516">
    <property type="protein sequence ID" value="cds.evm.model.03.516"/>
    <property type="gene ID" value="evm.TU.03.516"/>
</dbReference>
<reference evidence="2" key="1">
    <citation type="submission" date="2018-11" db="EMBL/GenBank/DDBJ databases">
        <authorList>
            <person name="Grassa J C."/>
        </authorList>
    </citation>
    <scope>NUCLEOTIDE SEQUENCE [LARGE SCALE GENOMIC DNA]</scope>
</reference>
<keyword evidence="3" id="KW-1185">Reference proteome</keyword>
<dbReference type="EnsemblPlants" id="evm.model.03.516">
    <property type="protein sequence ID" value="cds.evm.model.03.516"/>
    <property type="gene ID" value="evm.TU.03.516"/>
</dbReference>
<dbReference type="Proteomes" id="UP000596661">
    <property type="component" value="Chromosome 3"/>
</dbReference>
<name>A0A803P9C4_CANSA</name>
<evidence type="ECO:0000313" key="2">
    <source>
        <dbReference type="EnsemblPlants" id="cds.evm.model.03.516"/>
    </source>
</evidence>
<protein>
    <submittedName>
        <fullName evidence="2">Uncharacterized protein</fullName>
    </submittedName>
</protein>
<feature type="compositionally biased region" description="Low complexity" evidence="1">
    <location>
        <begin position="121"/>
        <end position="133"/>
    </location>
</feature>
<dbReference type="EMBL" id="UZAU01000261">
    <property type="status" value="NOT_ANNOTATED_CDS"/>
    <property type="molecule type" value="Genomic_DNA"/>
</dbReference>
<proteinExistence type="predicted"/>
<accession>A0A803P9C4</accession>
<evidence type="ECO:0000313" key="3">
    <source>
        <dbReference type="Proteomes" id="UP000596661"/>
    </source>
</evidence>
<reference evidence="2" key="2">
    <citation type="submission" date="2021-03" db="UniProtKB">
        <authorList>
            <consortium name="EnsemblPlants"/>
        </authorList>
    </citation>
    <scope>IDENTIFICATION</scope>
</reference>
<dbReference type="AlphaFoldDB" id="A0A803P9C4"/>
<evidence type="ECO:0000256" key="1">
    <source>
        <dbReference type="SAM" id="MobiDB-lite"/>
    </source>
</evidence>
<feature type="region of interest" description="Disordered" evidence="1">
    <location>
        <begin position="115"/>
        <end position="141"/>
    </location>
</feature>
<organism evidence="2 3">
    <name type="scientific">Cannabis sativa</name>
    <name type="common">Hemp</name>
    <name type="synonym">Marijuana</name>
    <dbReference type="NCBI Taxonomy" id="3483"/>
    <lineage>
        <taxon>Eukaryota</taxon>
        <taxon>Viridiplantae</taxon>
        <taxon>Streptophyta</taxon>
        <taxon>Embryophyta</taxon>
        <taxon>Tracheophyta</taxon>
        <taxon>Spermatophyta</taxon>
        <taxon>Magnoliopsida</taxon>
        <taxon>eudicotyledons</taxon>
        <taxon>Gunneridae</taxon>
        <taxon>Pentapetalae</taxon>
        <taxon>rosids</taxon>
        <taxon>fabids</taxon>
        <taxon>Rosales</taxon>
        <taxon>Cannabaceae</taxon>
        <taxon>Cannabis</taxon>
    </lineage>
</organism>
<feature type="region of interest" description="Disordered" evidence="1">
    <location>
        <begin position="1"/>
        <end position="32"/>
    </location>
</feature>
<sequence length="159" mass="18442">MVEPGPSKKPRRDDTPGPSVDSGIPSEVDEGDAEAEALKKWLREAQDGLFRGEYVEDDWDLKLDPLTDWFKHFVGPNLVAFASEMWAMYRAHLPEQCFEEPPLFLRSLEELPEEPAEEAGRWSSNRRLSRSSSIQWSPPQKSRWFTTYRSQWEVSNQTK</sequence>